<protein>
    <submittedName>
        <fullName evidence="5">Kinase inhibitor</fullName>
    </submittedName>
</protein>
<dbReference type="InterPro" id="IPR003833">
    <property type="entry name" value="CT_C_D"/>
</dbReference>
<evidence type="ECO:0000256" key="3">
    <source>
        <dbReference type="ARBA" id="ARBA00022840"/>
    </source>
</evidence>
<dbReference type="Gene3D" id="2.40.100.10">
    <property type="entry name" value="Cyclophilin-like"/>
    <property type="match status" value="1"/>
</dbReference>
<dbReference type="InterPro" id="IPR010016">
    <property type="entry name" value="PxpB"/>
</dbReference>
<dbReference type="Gene3D" id="3.30.1360.40">
    <property type="match status" value="1"/>
</dbReference>
<evidence type="ECO:0000256" key="1">
    <source>
        <dbReference type="ARBA" id="ARBA00022741"/>
    </source>
</evidence>
<evidence type="ECO:0000259" key="4">
    <source>
        <dbReference type="SMART" id="SM00796"/>
    </source>
</evidence>
<evidence type="ECO:0000313" key="6">
    <source>
        <dbReference type="Proteomes" id="UP000185426"/>
    </source>
</evidence>
<dbReference type="SMART" id="SM00796">
    <property type="entry name" value="AHS1"/>
    <property type="match status" value="1"/>
</dbReference>
<proteinExistence type="predicted"/>
<dbReference type="Pfam" id="PF02682">
    <property type="entry name" value="CT_C_D"/>
    <property type="match status" value="1"/>
</dbReference>
<dbReference type="PANTHER" id="PTHR34698:SF2">
    <property type="entry name" value="5-OXOPROLINASE SUBUNIT B"/>
    <property type="match status" value="1"/>
</dbReference>
<sequence length="248" mass="27699">MAFSTIKDSITYHPLGDAAIVIQAGADIREEIHARVEQLFACIEQHPFEGYVEAVQAFTNVTVFYEPYTVHQSAQLQTHDLSPYEWVKGYIEQLLEDKWQDEVQVKRRIVDIPVCYGGALGPDLEEVARINGLTPEEVVRIHTAGTYLVYMVGFAPGFPFLGGLSEKIAAPRRETPRMSIPKGSVGIAGKQTGVYPISTPGGWQLIGQTPLPLFRPDEEIPSLLKAGDEVRFVQMSEKEFFSMKEAER</sequence>
<name>A0A1L6ZI26_BACIA</name>
<dbReference type="Proteomes" id="UP000185426">
    <property type="component" value="Chromosome"/>
</dbReference>
<reference evidence="5 6" key="1">
    <citation type="submission" date="2016-05" db="EMBL/GenBank/DDBJ databases">
        <title>Complete Genome and Methylome Analysis of Psychrotrophic Bacterial Isolates from Antarctic Lake Untersee.</title>
        <authorList>
            <person name="Fomenkov A."/>
            <person name="Akimov V.N."/>
            <person name="Vasilyeva L.V."/>
            <person name="Andersen D."/>
            <person name="Vincze T."/>
            <person name="Roberts R.J."/>
        </authorList>
    </citation>
    <scope>NUCLEOTIDE SEQUENCE [LARGE SCALE GENOMIC DNA]</scope>
    <source>
        <strain evidence="5 6">U14-5</strain>
    </source>
</reference>
<evidence type="ECO:0000313" key="5">
    <source>
        <dbReference type="EMBL" id="APT46179.1"/>
    </source>
</evidence>
<dbReference type="AlphaFoldDB" id="A0A1L6ZI26"/>
<evidence type="ECO:0000256" key="2">
    <source>
        <dbReference type="ARBA" id="ARBA00022801"/>
    </source>
</evidence>
<dbReference type="GO" id="GO:0005524">
    <property type="term" value="F:ATP binding"/>
    <property type="evidence" value="ECO:0007669"/>
    <property type="project" value="UniProtKB-KW"/>
</dbReference>
<dbReference type="SUPFAM" id="SSF50891">
    <property type="entry name" value="Cyclophilin-like"/>
    <property type="match status" value="1"/>
</dbReference>
<dbReference type="RefSeq" id="WP_075622361.1">
    <property type="nucleotide sequence ID" value="NZ_CP015607.1"/>
</dbReference>
<keyword evidence="3" id="KW-0067">ATP-binding</keyword>
<accession>A0A1L6ZI26</accession>
<dbReference type="GO" id="GO:0016787">
    <property type="term" value="F:hydrolase activity"/>
    <property type="evidence" value="ECO:0007669"/>
    <property type="project" value="UniProtKB-KW"/>
</dbReference>
<dbReference type="SUPFAM" id="SSF160467">
    <property type="entry name" value="PH0987 N-terminal domain-like"/>
    <property type="match status" value="1"/>
</dbReference>
<dbReference type="InterPro" id="IPR029000">
    <property type="entry name" value="Cyclophilin-like_dom_sf"/>
</dbReference>
<organism evidence="5 6">
    <name type="scientific">Bacillus safensis</name>
    <dbReference type="NCBI Taxonomy" id="561879"/>
    <lineage>
        <taxon>Bacteria</taxon>
        <taxon>Bacillati</taxon>
        <taxon>Bacillota</taxon>
        <taxon>Bacilli</taxon>
        <taxon>Bacillales</taxon>
        <taxon>Bacillaceae</taxon>
        <taxon>Bacillus</taxon>
    </lineage>
</organism>
<keyword evidence="1" id="KW-0547">Nucleotide-binding</keyword>
<feature type="domain" description="Carboxyltransferase" evidence="4">
    <location>
        <begin position="10"/>
        <end position="224"/>
    </location>
</feature>
<gene>
    <name evidence="5" type="ORF">BSA145_09965</name>
</gene>
<dbReference type="EMBL" id="CP015607">
    <property type="protein sequence ID" value="APT46179.1"/>
    <property type="molecule type" value="Genomic_DNA"/>
</dbReference>
<dbReference type="PANTHER" id="PTHR34698">
    <property type="entry name" value="5-OXOPROLINASE SUBUNIT B"/>
    <property type="match status" value="1"/>
</dbReference>
<dbReference type="NCBIfam" id="TIGR00370">
    <property type="entry name" value="5-oxoprolinase subunit PxpB"/>
    <property type="match status" value="1"/>
</dbReference>
<keyword evidence="2" id="KW-0378">Hydrolase</keyword>